<dbReference type="SUPFAM" id="SSF53335">
    <property type="entry name" value="S-adenosyl-L-methionine-dependent methyltransferases"/>
    <property type="match status" value="1"/>
</dbReference>
<accession>A0A7W9W4I7</accession>
<evidence type="ECO:0000256" key="2">
    <source>
        <dbReference type="ARBA" id="ARBA00022679"/>
    </source>
</evidence>
<dbReference type="CDD" id="cd02440">
    <property type="entry name" value="AdoMet_MTases"/>
    <property type="match status" value="1"/>
</dbReference>
<dbReference type="AlphaFoldDB" id="A0A7W9W4I7"/>
<dbReference type="GO" id="GO:0008168">
    <property type="term" value="F:methyltransferase activity"/>
    <property type="evidence" value="ECO:0007669"/>
    <property type="project" value="UniProtKB-KW"/>
</dbReference>
<comment type="caution">
    <text evidence="5">The sequence shown here is derived from an EMBL/GenBank/DDBJ whole genome shotgun (WGS) entry which is preliminary data.</text>
</comment>
<evidence type="ECO:0000313" key="6">
    <source>
        <dbReference type="Proteomes" id="UP000520814"/>
    </source>
</evidence>
<keyword evidence="2 5" id="KW-0808">Transferase</keyword>
<dbReference type="EMBL" id="JACHGW010000001">
    <property type="protein sequence ID" value="MBB6049474.1"/>
    <property type="molecule type" value="Genomic_DNA"/>
</dbReference>
<evidence type="ECO:0000259" key="4">
    <source>
        <dbReference type="Pfam" id="PF13649"/>
    </source>
</evidence>
<organism evidence="5 6">
    <name type="scientific">Armatimonas rosea</name>
    <dbReference type="NCBI Taxonomy" id="685828"/>
    <lineage>
        <taxon>Bacteria</taxon>
        <taxon>Bacillati</taxon>
        <taxon>Armatimonadota</taxon>
        <taxon>Armatimonadia</taxon>
        <taxon>Armatimonadales</taxon>
        <taxon>Armatimonadaceae</taxon>
        <taxon>Armatimonas</taxon>
    </lineage>
</organism>
<reference evidence="5 6" key="1">
    <citation type="submission" date="2020-08" db="EMBL/GenBank/DDBJ databases">
        <title>Genomic Encyclopedia of Type Strains, Phase IV (KMG-IV): sequencing the most valuable type-strain genomes for metagenomic binning, comparative biology and taxonomic classification.</title>
        <authorList>
            <person name="Goeker M."/>
        </authorList>
    </citation>
    <scope>NUCLEOTIDE SEQUENCE [LARGE SCALE GENOMIC DNA]</scope>
    <source>
        <strain evidence="5 6">DSM 23562</strain>
    </source>
</reference>
<gene>
    <name evidence="5" type="ORF">HNQ39_001236</name>
</gene>
<keyword evidence="1 5" id="KW-0489">Methyltransferase</keyword>
<dbReference type="Proteomes" id="UP000520814">
    <property type="component" value="Unassembled WGS sequence"/>
</dbReference>
<dbReference type="InterPro" id="IPR029063">
    <property type="entry name" value="SAM-dependent_MTases_sf"/>
</dbReference>
<keyword evidence="3" id="KW-0949">S-adenosyl-L-methionine</keyword>
<evidence type="ECO:0000313" key="5">
    <source>
        <dbReference type="EMBL" id="MBB6049474.1"/>
    </source>
</evidence>
<dbReference type="GO" id="GO:0032259">
    <property type="term" value="P:methylation"/>
    <property type="evidence" value="ECO:0007669"/>
    <property type="project" value="UniProtKB-KW"/>
</dbReference>
<sequence>MNDWKRFFEALGPERYLTEVFTQHTLAEVDFVIDACGLTPGARVLDMGCGPGRHSLELARRGFQVTGVDFTEKFIQFAQEAAAREGLSERAEFVLADARDFVRPLAFDAAVCLCEGAFALLQTDEDNVRVLRHIAACLKPGAAFLLTTLNGYRTIRRAGKETALDPLSMVETWPGDDSGMLQGRHYIVPELVKMHEGAGLSVEHVWGGTAGSWARRPLDWDEIEVMFLSRKG</sequence>
<dbReference type="Gene3D" id="3.40.50.150">
    <property type="entry name" value="Vaccinia Virus protein VP39"/>
    <property type="match status" value="1"/>
</dbReference>
<feature type="domain" description="Methyltransferase" evidence="4">
    <location>
        <begin position="44"/>
        <end position="141"/>
    </location>
</feature>
<protein>
    <submittedName>
        <fullName evidence="5">Cyclopropane fatty-acyl-phospholipid synthase-like methyltransferase</fullName>
    </submittedName>
</protein>
<dbReference type="PANTHER" id="PTHR43464:SF19">
    <property type="entry name" value="UBIQUINONE BIOSYNTHESIS O-METHYLTRANSFERASE, MITOCHONDRIAL"/>
    <property type="match status" value="1"/>
</dbReference>
<keyword evidence="6" id="KW-1185">Reference proteome</keyword>
<dbReference type="InterPro" id="IPR041698">
    <property type="entry name" value="Methyltransf_25"/>
</dbReference>
<evidence type="ECO:0000256" key="3">
    <source>
        <dbReference type="ARBA" id="ARBA00022691"/>
    </source>
</evidence>
<dbReference type="Pfam" id="PF13649">
    <property type="entry name" value="Methyltransf_25"/>
    <property type="match status" value="1"/>
</dbReference>
<dbReference type="RefSeq" id="WP_184193075.1">
    <property type="nucleotide sequence ID" value="NZ_JACHGW010000001.1"/>
</dbReference>
<evidence type="ECO:0000256" key="1">
    <source>
        <dbReference type="ARBA" id="ARBA00022603"/>
    </source>
</evidence>
<dbReference type="PANTHER" id="PTHR43464">
    <property type="entry name" value="METHYLTRANSFERASE"/>
    <property type="match status" value="1"/>
</dbReference>
<name>A0A7W9W4I7_ARMRO</name>
<proteinExistence type="predicted"/>